<organism evidence="1 2">
    <name type="scientific">Marasmius crinis-equi</name>
    <dbReference type="NCBI Taxonomy" id="585013"/>
    <lineage>
        <taxon>Eukaryota</taxon>
        <taxon>Fungi</taxon>
        <taxon>Dikarya</taxon>
        <taxon>Basidiomycota</taxon>
        <taxon>Agaricomycotina</taxon>
        <taxon>Agaricomycetes</taxon>
        <taxon>Agaricomycetidae</taxon>
        <taxon>Agaricales</taxon>
        <taxon>Marasmiineae</taxon>
        <taxon>Marasmiaceae</taxon>
        <taxon>Marasmius</taxon>
    </lineage>
</organism>
<dbReference type="EMBL" id="JBAHYK010000379">
    <property type="protein sequence ID" value="KAL0574650.1"/>
    <property type="molecule type" value="Genomic_DNA"/>
</dbReference>
<dbReference type="Proteomes" id="UP001465976">
    <property type="component" value="Unassembled WGS sequence"/>
</dbReference>
<evidence type="ECO:0000313" key="1">
    <source>
        <dbReference type="EMBL" id="KAL0574650.1"/>
    </source>
</evidence>
<protein>
    <submittedName>
        <fullName evidence="1">Uncharacterized protein</fullName>
    </submittedName>
</protein>
<accession>A0ABR3FH42</accession>
<gene>
    <name evidence="1" type="ORF">V5O48_007320</name>
</gene>
<proteinExistence type="predicted"/>
<name>A0ABR3FH42_9AGAR</name>
<comment type="caution">
    <text evidence="1">The sequence shown here is derived from an EMBL/GenBank/DDBJ whole genome shotgun (WGS) entry which is preliminary data.</text>
</comment>
<reference evidence="1 2" key="1">
    <citation type="submission" date="2024-02" db="EMBL/GenBank/DDBJ databases">
        <title>A draft genome for the cacao thread blight pathogen Marasmius crinis-equi.</title>
        <authorList>
            <person name="Cohen S.P."/>
            <person name="Baruah I.K."/>
            <person name="Amoako-Attah I."/>
            <person name="Bukari Y."/>
            <person name="Meinhardt L.W."/>
            <person name="Bailey B.A."/>
        </authorList>
    </citation>
    <scope>NUCLEOTIDE SEQUENCE [LARGE SCALE GENOMIC DNA]</scope>
    <source>
        <strain evidence="1 2">GH-76</strain>
    </source>
</reference>
<keyword evidence="2" id="KW-1185">Reference proteome</keyword>
<sequence>MSTTWNEWSFNLQTDSWQYDLPSVSILKTHKNTSDGVIGYWSTPFPHDTHPEELEPHSIVAHFEQCLGDFMYTCSILGGMRIIKQLFDFTNHELLTFGTVINRKNPAAGILGHFPFIPPPTWELPYLFVPPIPVETINNMPCVRWNATTALLFYWCSDPEGKERIPEADWEKHGIPKLQVETWIGVSWPDYPYKAVQEYLRLKNYGLDGKQYALERGWPLISQWDPHNPDTGDWEQPDEDEVAGCFGFTSRSTCSLIEIPNEAAQSSTEIDGPKSAGVGTVARWVKGLLKRDGMCSK</sequence>
<evidence type="ECO:0000313" key="2">
    <source>
        <dbReference type="Proteomes" id="UP001465976"/>
    </source>
</evidence>